<dbReference type="CDD" id="cd18809">
    <property type="entry name" value="SF1_C_RecD"/>
    <property type="match status" value="1"/>
</dbReference>
<dbReference type="AlphaFoldDB" id="A0AAV9MRB0"/>
<dbReference type="SUPFAM" id="SSF52540">
    <property type="entry name" value="P-loop containing nucleoside triphosphate hydrolases"/>
    <property type="match status" value="1"/>
</dbReference>
<reference evidence="1 2" key="1">
    <citation type="submission" date="2023-08" db="EMBL/GenBank/DDBJ databases">
        <title>Black Yeasts Isolated from many extreme environments.</title>
        <authorList>
            <person name="Coleine C."/>
            <person name="Stajich J.E."/>
            <person name="Selbmann L."/>
        </authorList>
    </citation>
    <scope>NUCLEOTIDE SEQUENCE [LARGE SCALE GENOMIC DNA]</scope>
    <source>
        <strain evidence="1 2">CCFEE 5792</strain>
    </source>
</reference>
<proteinExistence type="predicted"/>
<sequence length="71" mass="7792">MAFALTVHKTQGLTLDKISVSLDSGMFAPGHAYTAMSRARAWDDVDISSLDLEAFAVDMEAIAEYRRLEAL</sequence>
<dbReference type="InterPro" id="IPR027417">
    <property type="entry name" value="P-loop_NTPase"/>
</dbReference>
<keyword evidence="2" id="KW-1185">Reference proteome</keyword>
<evidence type="ECO:0000313" key="2">
    <source>
        <dbReference type="Proteomes" id="UP001358417"/>
    </source>
</evidence>
<protein>
    <recommendedName>
        <fullName evidence="3">UvrD-like helicase C-terminal domain-containing protein</fullName>
    </recommendedName>
</protein>
<dbReference type="EMBL" id="JAVRRD010000072">
    <property type="protein sequence ID" value="KAK5042884.1"/>
    <property type="molecule type" value="Genomic_DNA"/>
</dbReference>
<dbReference type="Proteomes" id="UP001358417">
    <property type="component" value="Unassembled WGS sequence"/>
</dbReference>
<comment type="caution">
    <text evidence="1">The sequence shown here is derived from an EMBL/GenBank/DDBJ whole genome shotgun (WGS) entry which is preliminary data.</text>
</comment>
<name>A0AAV9MRB0_9EURO</name>
<dbReference type="Gene3D" id="3.40.50.300">
    <property type="entry name" value="P-loop containing nucleotide triphosphate hydrolases"/>
    <property type="match status" value="1"/>
</dbReference>
<evidence type="ECO:0000313" key="1">
    <source>
        <dbReference type="EMBL" id="KAK5042884.1"/>
    </source>
</evidence>
<gene>
    <name evidence="1" type="ORF">LTR84_012417</name>
</gene>
<accession>A0AAV9MRB0</accession>
<dbReference type="InterPro" id="IPR051055">
    <property type="entry name" value="PIF1_helicase"/>
</dbReference>
<dbReference type="RefSeq" id="XP_064699777.1">
    <property type="nucleotide sequence ID" value="XM_064855939.1"/>
</dbReference>
<dbReference type="PANTHER" id="PTHR47642">
    <property type="entry name" value="ATP-DEPENDENT DNA HELICASE"/>
    <property type="match status" value="1"/>
</dbReference>
<organism evidence="1 2">
    <name type="scientific">Exophiala bonariae</name>
    <dbReference type="NCBI Taxonomy" id="1690606"/>
    <lineage>
        <taxon>Eukaryota</taxon>
        <taxon>Fungi</taxon>
        <taxon>Dikarya</taxon>
        <taxon>Ascomycota</taxon>
        <taxon>Pezizomycotina</taxon>
        <taxon>Eurotiomycetes</taxon>
        <taxon>Chaetothyriomycetidae</taxon>
        <taxon>Chaetothyriales</taxon>
        <taxon>Herpotrichiellaceae</taxon>
        <taxon>Exophiala</taxon>
    </lineage>
</organism>
<dbReference type="GeneID" id="89980562"/>
<evidence type="ECO:0008006" key="3">
    <source>
        <dbReference type="Google" id="ProtNLM"/>
    </source>
</evidence>